<proteinExistence type="predicted"/>
<gene>
    <name evidence="2" type="ORF">JOF56_006022</name>
</gene>
<feature type="domain" description="Nucleoside phosphorylase" evidence="1">
    <location>
        <begin position="2"/>
        <end position="105"/>
    </location>
</feature>
<dbReference type="Proteomes" id="UP001519332">
    <property type="component" value="Unassembled WGS sequence"/>
</dbReference>
<sequence>MIVMLTALELEYLAVRAHLTDVREQRHRAGTRFEVGRIKASPRNRIAIAATGMGNLTAAALTERAIAEFRPAAVVFAGIAGGLKPWLDPGDVVVATKVYAYQGGRS</sequence>
<reference evidence="2 3" key="1">
    <citation type="submission" date="2021-03" db="EMBL/GenBank/DDBJ databases">
        <title>Sequencing the genomes of 1000 actinobacteria strains.</title>
        <authorList>
            <person name="Klenk H.-P."/>
        </authorList>
    </citation>
    <scope>NUCLEOTIDE SEQUENCE [LARGE SCALE GENOMIC DNA]</scope>
    <source>
        <strain evidence="2 3">DSM 46670</strain>
    </source>
</reference>
<comment type="caution">
    <text evidence="2">The sequence shown here is derived from an EMBL/GenBank/DDBJ whole genome shotgun (WGS) entry which is preliminary data.</text>
</comment>
<dbReference type="EMBL" id="JAGINW010000001">
    <property type="protein sequence ID" value="MBP2325637.1"/>
    <property type="molecule type" value="Genomic_DNA"/>
</dbReference>
<dbReference type="InterPro" id="IPR000845">
    <property type="entry name" value="Nucleoside_phosphorylase_d"/>
</dbReference>
<dbReference type="PANTHER" id="PTHR46832:SF1">
    <property type="entry name" value="5'-METHYLTHIOADENOSINE_S-ADENOSYLHOMOCYSTEINE NUCLEOSIDASE"/>
    <property type="match status" value="1"/>
</dbReference>
<accession>A0ABS4TMJ9</accession>
<organism evidence="2 3">
    <name type="scientific">Kibdelosporangium banguiense</name>
    <dbReference type="NCBI Taxonomy" id="1365924"/>
    <lineage>
        <taxon>Bacteria</taxon>
        <taxon>Bacillati</taxon>
        <taxon>Actinomycetota</taxon>
        <taxon>Actinomycetes</taxon>
        <taxon>Pseudonocardiales</taxon>
        <taxon>Pseudonocardiaceae</taxon>
        <taxon>Kibdelosporangium</taxon>
    </lineage>
</organism>
<evidence type="ECO:0000259" key="1">
    <source>
        <dbReference type="Pfam" id="PF01048"/>
    </source>
</evidence>
<dbReference type="SUPFAM" id="SSF53167">
    <property type="entry name" value="Purine and uridine phosphorylases"/>
    <property type="match status" value="1"/>
</dbReference>
<dbReference type="Pfam" id="PF01048">
    <property type="entry name" value="PNP_UDP_1"/>
    <property type="match status" value="1"/>
</dbReference>
<dbReference type="InterPro" id="IPR035994">
    <property type="entry name" value="Nucleoside_phosphorylase_sf"/>
</dbReference>
<evidence type="ECO:0000313" key="2">
    <source>
        <dbReference type="EMBL" id="MBP2325637.1"/>
    </source>
</evidence>
<name>A0ABS4TMJ9_9PSEU</name>
<dbReference type="RefSeq" id="WP_209642812.1">
    <property type="nucleotide sequence ID" value="NZ_JAGINW010000001.1"/>
</dbReference>
<evidence type="ECO:0000313" key="3">
    <source>
        <dbReference type="Proteomes" id="UP001519332"/>
    </source>
</evidence>
<dbReference type="Gene3D" id="3.40.50.1580">
    <property type="entry name" value="Nucleoside phosphorylase domain"/>
    <property type="match status" value="1"/>
</dbReference>
<dbReference type="PANTHER" id="PTHR46832">
    <property type="entry name" value="5'-METHYLTHIOADENOSINE/S-ADENOSYLHOMOCYSTEINE NUCLEOSIDASE"/>
    <property type="match status" value="1"/>
</dbReference>
<protein>
    <submittedName>
        <fullName evidence="2">Nucleoside phosphorylase</fullName>
    </submittedName>
</protein>
<keyword evidence="3" id="KW-1185">Reference proteome</keyword>